<gene>
    <name evidence="2" type="ORF">BCIN_06g07220</name>
</gene>
<keyword evidence="1" id="KW-0812">Transmembrane</keyword>
<dbReference type="Proteomes" id="UP000001798">
    <property type="component" value="Chromosome 6"/>
</dbReference>
<dbReference type="EMBL" id="CP009810">
    <property type="protein sequence ID" value="ATZ51309.1"/>
    <property type="molecule type" value="Genomic_DNA"/>
</dbReference>
<keyword evidence="1" id="KW-0472">Membrane</keyword>
<protein>
    <submittedName>
        <fullName evidence="2">Uncharacterized protein</fullName>
    </submittedName>
</protein>
<dbReference type="OrthoDB" id="3505603at2759"/>
<name>A0A384JL46_BOTFB</name>
<dbReference type="KEGG" id="bfu:BCIN_06g07220"/>
<reference evidence="2 3" key="1">
    <citation type="journal article" date="2011" name="PLoS Genet.">
        <title>Genomic analysis of the necrotrophic fungal pathogens Sclerotinia sclerotiorum and Botrytis cinerea.</title>
        <authorList>
            <person name="Amselem J."/>
            <person name="Cuomo C.A."/>
            <person name="van Kan J.A."/>
            <person name="Viaud M."/>
            <person name="Benito E.P."/>
            <person name="Couloux A."/>
            <person name="Coutinho P.M."/>
            <person name="de Vries R.P."/>
            <person name="Dyer P.S."/>
            <person name="Fillinger S."/>
            <person name="Fournier E."/>
            <person name="Gout L."/>
            <person name="Hahn M."/>
            <person name="Kohn L."/>
            <person name="Lapalu N."/>
            <person name="Plummer K.M."/>
            <person name="Pradier J.M."/>
            <person name="Quevillon E."/>
            <person name="Sharon A."/>
            <person name="Simon A."/>
            <person name="ten Have A."/>
            <person name="Tudzynski B."/>
            <person name="Tudzynski P."/>
            <person name="Wincker P."/>
            <person name="Andrew M."/>
            <person name="Anthouard V."/>
            <person name="Beever R.E."/>
            <person name="Beffa R."/>
            <person name="Benoit I."/>
            <person name="Bouzid O."/>
            <person name="Brault B."/>
            <person name="Chen Z."/>
            <person name="Choquer M."/>
            <person name="Collemare J."/>
            <person name="Cotton P."/>
            <person name="Danchin E.G."/>
            <person name="Da Silva C."/>
            <person name="Gautier A."/>
            <person name="Giraud C."/>
            <person name="Giraud T."/>
            <person name="Gonzalez C."/>
            <person name="Grossetete S."/>
            <person name="Guldener U."/>
            <person name="Henrissat B."/>
            <person name="Howlett B.J."/>
            <person name="Kodira C."/>
            <person name="Kretschmer M."/>
            <person name="Lappartient A."/>
            <person name="Leroch M."/>
            <person name="Levis C."/>
            <person name="Mauceli E."/>
            <person name="Neuveglise C."/>
            <person name="Oeser B."/>
            <person name="Pearson M."/>
            <person name="Poulain J."/>
            <person name="Poussereau N."/>
            <person name="Quesneville H."/>
            <person name="Rascle C."/>
            <person name="Schumacher J."/>
            <person name="Segurens B."/>
            <person name="Sexton A."/>
            <person name="Silva E."/>
            <person name="Sirven C."/>
            <person name="Soanes D.M."/>
            <person name="Talbot N.J."/>
            <person name="Templeton M."/>
            <person name="Yandava C."/>
            <person name="Yarden O."/>
            <person name="Zeng Q."/>
            <person name="Rollins J.A."/>
            <person name="Lebrun M.H."/>
            <person name="Dickman M."/>
        </authorList>
    </citation>
    <scope>NUCLEOTIDE SEQUENCE [LARGE SCALE GENOMIC DNA]</scope>
    <source>
        <strain evidence="2 3">B05.10</strain>
    </source>
</reference>
<feature type="transmembrane region" description="Helical" evidence="1">
    <location>
        <begin position="326"/>
        <end position="353"/>
    </location>
</feature>
<keyword evidence="1" id="KW-1133">Transmembrane helix</keyword>
<proteinExistence type="predicted"/>
<sequence>MDEFKVPMGKQKTTIPNKVEQQSIQTHGDYYNPHAVAEWEEFLKSAHYGAVLPAGYLEVDKLQDDPTFCIQTSVHPLELEARCATLIAQFNSFKGISPQNRLRVSDLAYYNLAHDTAETEVWRGILNFRQPNTTYLSAISPLQNCGDSSMQDQLADANWHPVFGPNFFRPAPRDPSLTSWGSEGDLAAFRCEGTSARLTRAPTFGSSTASDREWVHNVVNGYMNVSDEWLVYDGASSTSVARSKSVISNCSALINHDHECTAPSNLLPASPVINLGPASAATGIEYTGPNPSAALEQRLDDHVDAPVARDESDLERASLRRAERHYLIIFVLVVFIFVGGSIAAIIGAFVFAARRHIL</sequence>
<evidence type="ECO:0000313" key="2">
    <source>
        <dbReference type="EMBL" id="ATZ51309.1"/>
    </source>
</evidence>
<reference evidence="2 3" key="3">
    <citation type="journal article" date="2017" name="Mol. Plant Pathol.">
        <title>A gapless genome sequence of the fungus Botrytis cinerea.</title>
        <authorList>
            <person name="Van Kan J.A."/>
            <person name="Stassen J.H."/>
            <person name="Mosbach A."/>
            <person name="Van Der Lee T.A."/>
            <person name="Faino L."/>
            <person name="Farmer A.D."/>
            <person name="Papasotiriou D.G."/>
            <person name="Zhou S."/>
            <person name="Seidl M.F."/>
            <person name="Cottam E."/>
            <person name="Edel D."/>
            <person name="Hahn M."/>
            <person name="Schwartz D.C."/>
            <person name="Dietrich R.A."/>
            <person name="Widdison S."/>
            <person name="Scalliet G."/>
        </authorList>
    </citation>
    <scope>NUCLEOTIDE SEQUENCE [LARGE SCALE GENOMIC DNA]</scope>
    <source>
        <strain evidence="2 3">B05.10</strain>
    </source>
</reference>
<dbReference type="AlphaFoldDB" id="A0A384JL46"/>
<dbReference type="GeneID" id="5427239"/>
<accession>A0A384JL46</accession>
<dbReference type="RefSeq" id="XP_001546754.1">
    <property type="nucleotide sequence ID" value="XM_001546704.2"/>
</dbReference>
<dbReference type="VEuPathDB" id="FungiDB:Bcin06g07220"/>
<reference evidence="2 3" key="2">
    <citation type="journal article" date="2012" name="Eukaryot. Cell">
        <title>Genome update of Botrytis cinerea strains B05.10 and T4.</title>
        <authorList>
            <person name="Staats M."/>
            <person name="van Kan J.A."/>
        </authorList>
    </citation>
    <scope>NUCLEOTIDE SEQUENCE [LARGE SCALE GENOMIC DNA]</scope>
    <source>
        <strain evidence="2 3">B05.10</strain>
    </source>
</reference>
<organism evidence="2 3">
    <name type="scientific">Botryotinia fuckeliana (strain B05.10)</name>
    <name type="common">Noble rot fungus</name>
    <name type="synonym">Botrytis cinerea</name>
    <dbReference type="NCBI Taxonomy" id="332648"/>
    <lineage>
        <taxon>Eukaryota</taxon>
        <taxon>Fungi</taxon>
        <taxon>Dikarya</taxon>
        <taxon>Ascomycota</taxon>
        <taxon>Pezizomycotina</taxon>
        <taxon>Leotiomycetes</taxon>
        <taxon>Helotiales</taxon>
        <taxon>Sclerotiniaceae</taxon>
        <taxon>Botrytis</taxon>
    </lineage>
</organism>
<evidence type="ECO:0000256" key="1">
    <source>
        <dbReference type="SAM" id="Phobius"/>
    </source>
</evidence>
<evidence type="ECO:0000313" key="3">
    <source>
        <dbReference type="Proteomes" id="UP000001798"/>
    </source>
</evidence>
<keyword evidence="3" id="KW-1185">Reference proteome</keyword>